<evidence type="ECO:0000313" key="3">
    <source>
        <dbReference type="Proteomes" id="UP000260828"/>
    </source>
</evidence>
<protein>
    <submittedName>
        <fullName evidence="2">Antirestriction protein ArdA</fullName>
    </submittedName>
</protein>
<dbReference type="AlphaFoldDB" id="A0A3E3ISL5"/>
<evidence type="ECO:0000256" key="1">
    <source>
        <dbReference type="SAM" id="MobiDB-lite"/>
    </source>
</evidence>
<dbReference type="InterPro" id="IPR041893">
    <property type="entry name" value="ArdA_dom3"/>
</dbReference>
<comment type="caution">
    <text evidence="2">The sequence shown here is derived from an EMBL/GenBank/DDBJ whole genome shotgun (WGS) entry which is preliminary data.</text>
</comment>
<evidence type="ECO:0000313" key="2">
    <source>
        <dbReference type="EMBL" id="RGE70069.1"/>
    </source>
</evidence>
<dbReference type="Proteomes" id="UP000260828">
    <property type="component" value="Unassembled WGS sequence"/>
</dbReference>
<proteinExistence type="predicted"/>
<dbReference type="RefSeq" id="WP_065534167.1">
    <property type="nucleotide sequence ID" value="NZ_JBCLRJ010000020.1"/>
</dbReference>
<dbReference type="GeneID" id="97205332"/>
<dbReference type="Gene3D" id="1.10.10.1190">
    <property type="entry name" value="Antirestriction protein ArdA, domain 3"/>
    <property type="match status" value="1"/>
</dbReference>
<accession>A0A3E3ISL5</accession>
<organism evidence="2 3">
    <name type="scientific">Anaerotruncus colihominis</name>
    <dbReference type="NCBI Taxonomy" id="169435"/>
    <lineage>
        <taxon>Bacteria</taxon>
        <taxon>Bacillati</taxon>
        <taxon>Bacillota</taxon>
        <taxon>Clostridia</taxon>
        <taxon>Eubacteriales</taxon>
        <taxon>Oscillospiraceae</taxon>
        <taxon>Anaerotruncus</taxon>
    </lineage>
</organism>
<gene>
    <name evidence="2" type="ORF">DXC40_03145</name>
</gene>
<reference evidence="2 3" key="1">
    <citation type="submission" date="2018-08" db="EMBL/GenBank/DDBJ databases">
        <title>A genome reference for cultivated species of the human gut microbiota.</title>
        <authorList>
            <person name="Zou Y."/>
            <person name="Xue W."/>
            <person name="Luo G."/>
        </authorList>
    </citation>
    <scope>NUCLEOTIDE SEQUENCE [LARGE SCALE GENOMIC DNA]</scope>
    <source>
        <strain evidence="2 3">TF05-12AC</strain>
    </source>
</reference>
<dbReference type="Pfam" id="PF07275">
    <property type="entry name" value="ArdA"/>
    <property type="match status" value="1"/>
</dbReference>
<sequence length="232" mass="26074">MISAYIGNLGKYNEGILAVEPLRFPASTEEVQAVLSKIGVDGIRYEEVFIADYETNVAGLRNHLGEGESIDELNYLASLLDGLDNGQKAKYEAALSLGEYTGSVKDLINLTQNLDCYEFYPEVQNEEELGRYLIDECGALDVPEHIKDYFDYEAYGRDMFLNTTSDFAGGGYIENNGSPFMEHYDGEVPEEYQIFSYPDEPRHSILEALKQFREAPPPEHGKTAKAATHEER</sequence>
<feature type="region of interest" description="Disordered" evidence="1">
    <location>
        <begin position="212"/>
        <end position="232"/>
    </location>
</feature>
<dbReference type="EMBL" id="QVME01000001">
    <property type="protein sequence ID" value="RGE70069.1"/>
    <property type="molecule type" value="Genomic_DNA"/>
</dbReference>
<dbReference type="InterPro" id="IPR041895">
    <property type="entry name" value="ArdA_dom1"/>
</dbReference>
<dbReference type="InterPro" id="IPR009899">
    <property type="entry name" value="ArdA"/>
</dbReference>
<dbReference type="Gene3D" id="3.10.20.480">
    <property type="entry name" value="Antirestriction protein ArdA, domain 1"/>
    <property type="match status" value="1"/>
</dbReference>
<name>A0A3E3ISL5_9FIRM</name>